<evidence type="ECO:0000313" key="8">
    <source>
        <dbReference type="Proteomes" id="UP000784435"/>
    </source>
</evidence>
<sequence length="198" mass="21413">MQTGVVLVVVSVLAGLIVVLAVAIVIWAIVVRNALVRRRNAAQEALQGIDVALEARFDRIAAQKNAAAGAVQREVDTILGATALRTGRPVREMTVEEKAGAADAAQRAEQALLNVEAYPTMESLKTVEILQRSINETEERLQAARRLYNGEATAYNTARDVFPQNLVAGALWHGRMDLFEISSAAKAQPHDLEGFLDA</sequence>
<dbReference type="PANTHER" id="PTHR34478">
    <property type="entry name" value="PROTEIN LEMA"/>
    <property type="match status" value="1"/>
</dbReference>
<reference evidence="7" key="1">
    <citation type="journal article" date="2021" name="PeerJ">
        <title>Extensive microbial diversity within the chicken gut microbiome revealed by metagenomics and culture.</title>
        <authorList>
            <person name="Gilroy R."/>
            <person name="Ravi A."/>
            <person name="Getino M."/>
            <person name="Pursley I."/>
            <person name="Horton D.L."/>
            <person name="Alikhan N.F."/>
            <person name="Baker D."/>
            <person name="Gharbi K."/>
            <person name="Hall N."/>
            <person name="Watson M."/>
            <person name="Adriaenssens E.M."/>
            <person name="Foster-Nyarko E."/>
            <person name="Jarju S."/>
            <person name="Secka A."/>
            <person name="Antonio M."/>
            <person name="Oren A."/>
            <person name="Chaudhuri R.R."/>
            <person name="La Ragione R."/>
            <person name="Hildebrand F."/>
            <person name="Pallen M.J."/>
        </authorList>
    </citation>
    <scope>NUCLEOTIDE SEQUENCE</scope>
    <source>
        <strain evidence="7">ChiGjej5B5-7349</strain>
    </source>
</reference>
<dbReference type="AlphaFoldDB" id="A0A921MDR7"/>
<dbReference type="Pfam" id="PF04011">
    <property type="entry name" value="LemA"/>
    <property type="match status" value="1"/>
</dbReference>
<comment type="caution">
    <text evidence="7">The sequence shown here is derived from an EMBL/GenBank/DDBJ whole genome shotgun (WGS) entry which is preliminary data.</text>
</comment>
<dbReference type="PANTHER" id="PTHR34478:SF1">
    <property type="entry name" value="PROTEIN LEMA"/>
    <property type="match status" value="1"/>
</dbReference>
<keyword evidence="5 6" id="KW-0472">Membrane</keyword>
<reference evidence="7" key="2">
    <citation type="submission" date="2021-09" db="EMBL/GenBank/DDBJ databases">
        <authorList>
            <person name="Gilroy R."/>
        </authorList>
    </citation>
    <scope>NUCLEOTIDE SEQUENCE</scope>
    <source>
        <strain evidence="7">ChiGjej5B5-7349</strain>
    </source>
</reference>
<dbReference type="InterPro" id="IPR023353">
    <property type="entry name" value="LemA-like_dom_sf"/>
</dbReference>
<dbReference type="InterPro" id="IPR007156">
    <property type="entry name" value="MamQ_LemA"/>
</dbReference>
<dbReference type="EMBL" id="DYUK01000089">
    <property type="protein sequence ID" value="HJG79611.1"/>
    <property type="molecule type" value="Genomic_DNA"/>
</dbReference>
<evidence type="ECO:0000256" key="5">
    <source>
        <dbReference type="ARBA" id="ARBA00023136"/>
    </source>
</evidence>
<name>A0A921MDR7_9MICO</name>
<comment type="similarity">
    <text evidence="2">Belongs to the LemA family.</text>
</comment>
<gene>
    <name evidence="7" type="ORF">K8V08_04280</name>
</gene>
<evidence type="ECO:0000256" key="6">
    <source>
        <dbReference type="SAM" id="Phobius"/>
    </source>
</evidence>
<organism evidence="7 8">
    <name type="scientific">Brevibacterium senegalense</name>
    <dbReference type="NCBI Taxonomy" id="1033736"/>
    <lineage>
        <taxon>Bacteria</taxon>
        <taxon>Bacillati</taxon>
        <taxon>Actinomycetota</taxon>
        <taxon>Actinomycetes</taxon>
        <taxon>Micrococcales</taxon>
        <taxon>Brevibacteriaceae</taxon>
        <taxon>Brevibacterium</taxon>
    </lineage>
</organism>
<evidence type="ECO:0000313" key="7">
    <source>
        <dbReference type="EMBL" id="HJG79611.1"/>
    </source>
</evidence>
<accession>A0A921MDR7</accession>
<dbReference type="SUPFAM" id="SSF140478">
    <property type="entry name" value="LemA-like"/>
    <property type="match status" value="1"/>
</dbReference>
<keyword evidence="4 6" id="KW-1133">Transmembrane helix</keyword>
<evidence type="ECO:0000256" key="3">
    <source>
        <dbReference type="ARBA" id="ARBA00022692"/>
    </source>
</evidence>
<evidence type="ECO:0000256" key="4">
    <source>
        <dbReference type="ARBA" id="ARBA00022989"/>
    </source>
</evidence>
<feature type="transmembrane region" description="Helical" evidence="6">
    <location>
        <begin position="6"/>
        <end position="30"/>
    </location>
</feature>
<dbReference type="GO" id="GO:0016020">
    <property type="term" value="C:membrane"/>
    <property type="evidence" value="ECO:0007669"/>
    <property type="project" value="UniProtKB-SubCell"/>
</dbReference>
<proteinExistence type="inferred from homology"/>
<evidence type="ECO:0000256" key="1">
    <source>
        <dbReference type="ARBA" id="ARBA00004167"/>
    </source>
</evidence>
<protein>
    <submittedName>
        <fullName evidence="7">LemA family protein</fullName>
    </submittedName>
</protein>
<comment type="subcellular location">
    <subcellularLocation>
        <location evidence="1">Membrane</location>
        <topology evidence="1">Single-pass membrane protein</topology>
    </subcellularLocation>
</comment>
<keyword evidence="3 6" id="KW-0812">Transmembrane</keyword>
<dbReference type="Proteomes" id="UP000784435">
    <property type="component" value="Unassembled WGS sequence"/>
</dbReference>
<evidence type="ECO:0000256" key="2">
    <source>
        <dbReference type="ARBA" id="ARBA00008854"/>
    </source>
</evidence>
<dbReference type="Gene3D" id="1.20.1440.20">
    <property type="entry name" value="LemA-like domain"/>
    <property type="match status" value="1"/>
</dbReference>